<comment type="caution">
    <text evidence="1">The sequence shown here is derived from an EMBL/GenBank/DDBJ whole genome shotgun (WGS) entry which is preliminary data.</text>
</comment>
<organism evidence="1 2">
    <name type="scientific">Pseudohalocynthiibacter aestuariivivens</name>
    <dbReference type="NCBI Taxonomy" id="1591409"/>
    <lineage>
        <taxon>Bacteria</taxon>
        <taxon>Pseudomonadati</taxon>
        <taxon>Pseudomonadota</taxon>
        <taxon>Alphaproteobacteria</taxon>
        <taxon>Rhodobacterales</taxon>
        <taxon>Paracoccaceae</taxon>
        <taxon>Pseudohalocynthiibacter</taxon>
    </lineage>
</organism>
<evidence type="ECO:0000313" key="2">
    <source>
        <dbReference type="Proteomes" id="UP001589683"/>
    </source>
</evidence>
<gene>
    <name evidence="1" type="ORF">ACFFUT_12270</name>
</gene>
<dbReference type="InterPro" id="IPR032710">
    <property type="entry name" value="NTF2-like_dom_sf"/>
</dbReference>
<dbReference type="Proteomes" id="UP001589683">
    <property type="component" value="Unassembled WGS sequence"/>
</dbReference>
<sequence>MFPSLEDARKLADAHCAAWSSSSAGKVAQRYSAQTSFAMNRSDPMTSRAEITEMASGFMSEFPDLKLTCDTVLAADHHIVYAWTFEGRHVETGNLVRFGGWEEWDLDDNLQVTKSLGWYDVEDYNRQIAG</sequence>
<proteinExistence type="predicted"/>
<dbReference type="EMBL" id="JBHMEA010000039">
    <property type="protein sequence ID" value="MFB9232561.1"/>
    <property type="molecule type" value="Genomic_DNA"/>
</dbReference>
<protein>
    <submittedName>
        <fullName evidence="1">DUF1348 family protein</fullName>
    </submittedName>
</protein>
<accession>A0ABV5JI78</accession>
<dbReference type="RefSeq" id="WP_213887810.1">
    <property type="nucleotide sequence ID" value="NZ_JAGFNU010000002.1"/>
</dbReference>
<name>A0ABV5JI78_9RHOB</name>
<evidence type="ECO:0000313" key="1">
    <source>
        <dbReference type="EMBL" id="MFB9232561.1"/>
    </source>
</evidence>
<keyword evidence="2" id="KW-1185">Reference proteome</keyword>
<dbReference type="Pfam" id="PF07366">
    <property type="entry name" value="SnoaL"/>
    <property type="match status" value="1"/>
</dbReference>
<dbReference type="SUPFAM" id="SSF54427">
    <property type="entry name" value="NTF2-like"/>
    <property type="match status" value="1"/>
</dbReference>
<dbReference type="Gene3D" id="3.10.450.50">
    <property type="match status" value="1"/>
</dbReference>
<dbReference type="InterPro" id="IPR009959">
    <property type="entry name" value="Cyclase_SnoaL-like"/>
</dbReference>
<reference evidence="1 2" key="1">
    <citation type="submission" date="2024-09" db="EMBL/GenBank/DDBJ databases">
        <authorList>
            <person name="Sun Q."/>
            <person name="Mori K."/>
        </authorList>
    </citation>
    <scope>NUCLEOTIDE SEQUENCE [LARGE SCALE GENOMIC DNA]</scope>
    <source>
        <strain evidence="1 2">CECT 8726</strain>
    </source>
</reference>